<protein>
    <submittedName>
        <fullName evidence="2">Uncharacterized protein</fullName>
    </submittedName>
</protein>
<gene>
    <name evidence="2" type="ORF">DSO09_01155</name>
</gene>
<evidence type="ECO:0000256" key="1">
    <source>
        <dbReference type="SAM" id="MobiDB-lite"/>
    </source>
</evidence>
<reference evidence="2 3" key="1">
    <citation type="journal article" date="2019" name="Nat. Microbiol.">
        <title>Expanding anaerobic alkane metabolism in the domain of Archaea.</title>
        <authorList>
            <person name="Wang Y."/>
            <person name="Wegener G."/>
            <person name="Hou J."/>
            <person name="Wang F."/>
            <person name="Xiao X."/>
        </authorList>
    </citation>
    <scope>NUCLEOTIDE SEQUENCE [LARGE SCALE GENOMIC DNA]</scope>
    <source>
        <strain evidence="2">WYZ-LMO11</strain>
    </source>
</reference>
<evidence type="ECO:0000313" key="3">
    <source>
        <dbReference type="Proteomes" id="UP000317265"/>
    </source>
</evidence>
<proteinExistence type="predicted"/>
<dbReference type="AlphaFoldDB" id="A0A523BGM9"/>
<organism evidence="2 3">
    <name type="scientific">Thermoproteota archaeon</name>
    <dbReference type="NCBI Taxonomy" id="2056631"/>
    <lineage>
        <taxon>Archaea</taxon>
        <taxon>Thermoproteota</taxon>
    </lineage>
</organism>
<sequence length="63" mass="6940">YSVRDQKPILVEALKMKALPDGSNLRCGVYGVTLNAPKPNENPSGMQGNKNEVMKNYMNPCKS</sequence>
<evidence type="ECO:0000313" key="2">
    <source>
        <dbReference type="EMBL" id="TDA40096.1"/>
    </source>
</evidence>
<dbReference type="Proteomes" id="UP000317265">
    <property type="component" value="Unassembled WGS sequence"/>
</dbReference>
<feature type="region of interest" description="Disordered" evidence="1">
    <location>
        <begin position="37"/>
        <end position="63"/>
    </location>
</feature>
<feature type="compositionally biased region" description="Polar residues" evidence="1">
    <location>
        <begin position="41"/>
        <end position="50"/>
    </location>
</feature>
<name>A0A523BGM9_9CREN</name>
<dbReference type="EMBL" id="QNVI01000015">
    <property type="protein sequence ID" value="TDA40096.1"/>
    <property type="molecule type" value="Genomic_DNA"/>
</dbReference>
<feature type="non-terminal residue" evidence="2">
    <location>
        <position position="1"/>
    </location>
</feature>
<comment type="caution">
    <text evidence="2">The sequence shown here is derived from an EMBL/GenBank/DDBJ whole genome shotgun (WGS) entry which is preliminary data.</text>
</comment>
<accession>A0A523BGM9</accession>